<reference evidence="13" key="1">
    <citation type="journal article" date="2020" name="mSystems">
        <title>Genome- and Community-Level Interaction Insights into Carbon Utilization and Element Cycling Functions of Hydrothermarchaeota in Hydrothermal Sediment.</title>
        <authorList>
            <person name="Zhou Z."/>
            <person name="Liu Y."/>
            <person name="Xu W."/>
            <person name="Pan J."/>
            <person name="Luo Z.H."/>
            <person name="Li M."/>
        </authorList>
    </citation>
    <scope>NUCLEOTIDE SEQUENCE [LARGE SCALE GENOMIC DNA]</scope>
    <source>
        <strain evidence="13">SpSt-1065</strain>
    </source>
</reference>
<dbReference type="SMART" id="SM00487">
    <property type="entry name" value="DEXDc"/>
    <property type="match status" value="1"/>
</dbReference>
<dbReference type="NCBIfam" id="TIGR01587">
    <property type="entry name" value="cas3_core"/>
    <property type="match status" value="1"/>
</dbReference>
<evidence type="ECO:0000256" key="9">
    <source>
        <dbReference type="ARBA" id="ARBA00023118"/>
    </source>
</evidence>
<gene>
    <name evidence="13" type="primary">cas3</name>
    <name evidence="13" type="ORF">ENM21_07355</name>
</gene>
<dbReference type="InterPro" id="IPR011545">
    <property type="entry name" value="DEAD/DEAH_box_helicase_dom"/>
</dbReference>
<proteinExistence type="inferred from homology"/>
<accession>A0A7C5RUN1</accession>
<keyword evidence="5" id="KW-0547">Nucleotide-binding</keyword>
<dbReference type="InterPro" id="IPR006474">
    <property type="entry name" value="Helicase_Cas3_CRISPR-ass_core"/>
</dbReference>
<dbReference type="InterPro" id="IPR001650">
    <property type="entry name" value="Helicase_C-like"/>
</dbReference>
<dbReference type="GO" id="GO:0016787">
    <property type="term" value="F:hydrolase activity"/>
    <property type="evidence" value="ECO:0007669"/>
    <property type="project" value="UniProtKB-KW"/>
</dbReference>
<dbReference type="Gene3D" id="1.10.3210.30">
    <property type="match status" value="1"/>
</dbReference>
<evidence type="ECO:0000256" key="8">
    <source>
        <dbReference type="ARBA" id="ARBA00022840"/>
    </source>
</evidence>
<dbReference type="InterPro" id="IPR014001">
    <property type="entry name" value="Helicase_ATP-bd"/>
</dbReference>
<evidence type="ECO:0000259" key="12">
    <source>
        <dbReference type="PROSITE" id="PS51643"/>
    </source>
</evidence>
<dbReference type="InterPro" id="IPR038257">
    <property type="entry name" value="CRISPR-assoc_Cas3_HD_sf"/>
</dbReference>
<evidence type="ECO:0000256" key="7">
    <source>
        <dbReference type="ARBA" id="ARBA00022806"/>
    </source>
</evidence>
<dbReference type="AlphaFoldDB" id="A0A7C5RUN1"/>
<evidence type="ECO:0000256" key="10">
    <source>
        <dbReference type="ARBA" id="ARBA00038437"/>
    </source>
</evidence>
<evidence type="ECO:0000256" key="2">
    <source>
        <dbReference type="ARBA" id="ARBA00009046"/>
    </source>
</evidence>
<dbReference type="GO" id="GO:0004518">
    <property type="term" value="F:nuclease activity"/>
    <property type="evidence" value="ECO:0007669"/>
    <property type="project" value="UniProtKB-KW"/>
</dbReference>
<keyword evidence="7" id="KW-0347">Helicase</keyword>
<sequence length="775" mass="87250">MVIAEPLAKSHPPLTLRDHTLEVLRYVESVIEAYHPIWLDLLGPQDAEILVTSLRLAAAAHDLGKATVGFQRSLSDRSFRWQFRHEVLSTALLLAAASIDPAVRRFASAAVLTHHRDLTDSQLETNCGLPALPKAEFLVKAREQFRQRVEELAAFWEWLHTFWSRLPVLAEYRLPEHWSAVESPATFLRQLQNESQALHPFRSREGFLFTLARGWLLAADHAASAGVPMLKATLPQGWERQYPQQPLVSSQAGQNSSLRAFQRALGEHVGSAVLMAPTGAGKTHAALRWIARNRRAGERVFYVLPYQASIEAMGQTLSAVFGQELVGVLHARALEVAFQRYFSDEDDYSGAYEAARAESELNRLVHKPIKVTTPFQLIKWLFGIKRYELGLAELTGALVVFDEIHAYDAHVTALVLELVRVLRELGGRCLFMSATFPTFLREEIERAWGAPLALFRLDTPPARDDWASVFLTTSRHELLWADDPLEELVDHAVAAVHSGKRVLVVANRVQQAQTLYTVLREQLDTGVHLLHGRFTRRDRVEREQKILAALRGMLAFDIRALVSTQVVEVSLDVSFDTMLTEIAPVDDLLQRLGRVNRYYEHGRPVPVLISRTFDPVVQYVYDPERLQMTAGTAPPHGTCLTAVDAEEWVGAVYRDGWTTNEGTRFEQALASFRSVIDGLRPLQTVETAYEEFYQLFQGVEVLPEAFLEEYTRHSVERRALLASQLLVPLPMGTFWKLCRANRISQLKDGTLVAAVNYDPELGLLPDATSPEFLAI</sequence>
<dbReference type="GO" id="GO:0005524">
    <property type="term" value="F:ATP binding"/>
    <property type="evidence" value="ECO:0007669"/>
    <property type="project" value="UniProtKB-KW"/>
</dbReference>
<dbReference type="GO" id="GO:0003724">
    <property type="term" value="F:RNA helicase activity"/>
    <property type="evidence" value="ECO:0007669"/>
    <property type="project" value="TreeGrafter"/>
</dbReference>
<name>A0A7C5RUN1_THERO</name>
<organism evidence="13">
    <name type="scientific">Thermomicrobium roseum</name>
    <dbReference type="NCBI Taxonomy" id="500"/>
    <lineage>
        <taxon>Bacteria</taxon>
        <taxon>Pseudomonadati</taxon>
        <taxon>Thermomicrobiota</taxon>
        <taxon>Thermomicrobia</taxon>
        <taxon>Thermomicrobiales</taxon>
        <taxon>Thermomicrobiaceae</taxon>
        <taxon>Thermomicrobium</taxon>
    </lineage>
</organism>
<protein>
    <submittedName>
        <fullName evidence="13">CRISPR-associated helicase Cas3</fullName>
    </submittedName>
</protein>
<dbReference type="InterPro" id="IPR027417">
    <property type="entry name" value="P-loop_NTPase"/>
</dbReference>
<dbReference type="SUPFAM" id="SSF109604">
    <property type="entry name" value="HD-domain/PDEase-like"/>
    <property type="match status" value="1"/>
</dbReference>
<keyword evidence="3" id="KW-0540">Nuclease</keyword>
<feature type="domain" description="Helicase C-terminal" evidence="11">
    <location>
        <begin position="488"/>
        <end position="641"/>
    </location>
</feature>
<feature type="domain" description="HD Cas3-type" evidence="12">
    <location>
        <begin position="9"/>
        <end position="222"/>
    </location>
</feature>
<dbReference type="Pfam" id="PF18019">
    <property type="entry name" value="Cas3_HD"/>
    <property type="match status" value="1"/>
</dbReference>
<evidence type="ECO:0000256" key="1">
    <source>
        <dbReference type="ARBA" id="ARBA00006847"/>
    </source>
</evidence>
<dbReference type="GO" id="GO:0051607">
    <property type="term" value="P:defense response to virus"/>
    <property type="evidence" value="ECO:0007669"/>
    <property type="project" value="UniProtKB-KW"/>
</dbReference>
<evidence type="ECO:0000256" key="3">
    <source>
        <dbReference type="ARBA" id="ARBA00022722"/>
    </source>
</evidence>
<keyword evidence="9" id="KW-0051">Antiviral defense</keyword>
<dbReference type="PANTHER" id="PTHR47959">
    <property type="entry name" value="ATP-DEPENDENT RNA HELICASE RHLE-RELATED"/>
    <property type="match status" value="1"/>
</dbReference>
<dbReference type="Gene3D" id="3.40.50.300">
    <property type="entry name" value="P-loop containing nucleotide triphosphate hydrolases"/>
    <property type="match status" value="2"/>
</dbReference>
<dbReference type="Pfam" id="PF00270">
    <property type="entry name" value="DEAD"/>
    <property type="match status" value="1"/>
</dbReference>
<keyword evidence="8" id="KW-0067">ATP-binding</keyword>
<dbReference type="NCBIfam" id="TIGR01596">
    <property type="entry name" value="cas3_HD"/>
    <property type="match status" value="1"/>
</dbReference>
<evidence type="ECO:0000313" key="13">
    <source>
        <dbReference type="EMBL" id="HHM97009.1"/>
    </source>
</evidence>
<dbReference type="PANTHER" id="PTHR47959:SF16">
    <property type="entry name" value="CRISPR-ASSOCIATED NUCLEASE_HELICASE CAS3-RELATED"/>
    <property type="match status" value="1"/>
</dbReference>
<dbReference type="PROSITE" id="PS51194">
    <property type="entry name" value="HELICASE_CTER"/>
    <property type="match status" value="1"/>
</dbReference>
<keyword evidence="4" id="KW-0479">Metal-binding</keyword>
<comment type="similarity">
    <text evidence="1">In the N-terminal section; belongs to the CRISPR-associated nuclease Cas3-HD family.</text>
</comment>
<dbReference type="GO" id="GO:0003676">
    <property type="term" value="F:nucleic acid binding"/>
    <property type="evidence" value="ECO:0007669"/>
    <property type="project" value="InterPro"/>
</dbReference>
<evidence type="ECO:0000256" key="6">
    <source>
        <dbReference type="ARBA" id="ARBA00022801"/>
    </source>
</evidence>
<dbReference type="PROSITE" id="PS51643">
    <property type="entry name" value="HD_CAS3"/>
    <property type="match status" value="1"/>
</dbReference>
<dbReference type="InterPro" id="IPR054712">
    <property type="entry name" value="Cas3-like_dom"/>
</dbReference>
<evidence type="ECO:0000256" key="4">
    <source>
        <dbReference type="ARBA" id="ARBA00022723"/>
    </source>
</evidence>
<dbReference type="SMART" id="SM00490">
    <property type="entry name" value="HELICc"/>
    <property type="match status" value="1"/>
</dbReference>
<dbReference type="InterPro" id="IPR050079">
    <property type="entry name" value="DEAD_box_RNA_helicase"/>
</dbReference>
<evidence type="ECO:0000259" key="11">
    <source>
        <dbReference type="PROSITE" id="PS51194"/>
    </source>
</evidence>
<comment type="caution">
    <text evidence="13">The sequence shown here is derived from an EMBL/GenBank/DDBJ whole genome shotgun (WGS) entry which is preliminary data.</text>
</comment>
<dbReference type="InterPro" id="IPR006483">
    <property type="entry name" value="CRISPR-assoc_Cas3_HD"/>
</dbReference>
<dbReference type="EMBL" id="DRWX01000338">
    <property type="protein sequence ID" value="HHM97009.1"/>
    <property type="molecule type" value="Genomic_DNA"/>
</dbReference>
<comment type="similarity">
    <text evidence="2">In the central section; belongs to the CRISPR-associated helicase Cas3 family.</text>
</comment>
<dbReference type="GO" id="GO:0046872">
    <property type="term" value="F:metal ion binding"/>
    <property type="evidence" value="ECO:0007669"/>
    <property type="project" value="UniProtKB-KW"/>
</dbReference>
<dbReference type="Pfam" id="PF22590">
    <property type="entry name" value="Cas3-like_C_2"/>
    <property type="match status" value="1"/>
</dbReference>
<dbReference type="GO" id="GO:0005829">
    <property type="term" value="C:cytosol"/>
    <property type="evidence" value="ECO:0007669"/>
    <property type="project" value="TreeGrafter"/>
</dbReference>
<keyword evidence="6" id="KW-0378">Hydrolase</keyword>
<dbReference type="CDD" id="cd09641">
    <property type="entry name" value="Cas3''_I"/>
    <property type="match status" value="1"/>
</dbReference>
<comment type="similarity">
    <text evidence="10">Belongs to the DEAD box helicase family.</text>
</comment>
<dbReference type="SUPFAM" id="SSF52540">
    <property type="entry name" value="P-loop containing nucleoside triphosphate hydrolases"/>
    <property type="match status" value="1"/>
</dbReference>
<evidence type="ECO:0000256" key="5">
    <source>
        <dbReference type="ARBA" id="ARBA00022741"/>
    </source>
</evidence>